<dbReference type="InterPro" id="IPR030184">
    <property type="entry name" value="WAT1-related"/>
</dbReference>
<organism evidence="8 9">
    <name type="scientific">Carpinus fangiana</name>
    <dbReference type="NCBI Taxonomy" id="176857"/>
    <lineage>
        <taxon>Eukaryota</taxon>
        <taxon>Viridiplantae</taxon>
        <taxon>Streptophyta</taxon>
        <taxon>Embryophyta</taxon>
        <taxon>Tracheophyta</taxon>
        <taxon>Spermatophyta</taxon>
        <taxon>Magnoliopsida</taxon>
        <taxon>eudicotyledons</taxon>
        <taxon>Gunneridae</taxon>
        <taxon>Pentapetalae</taxon>
        <taxon>rosids</taxon>
        <taxon>fabids</taxon>
        <taxon>Fagales</taxon>
        <taxon>Betulaceae</taxon>
        <taxon>Carpinus</taxon>
    </lineage>
</organism>
<gene>
    <name evidence="8" type="ORF">FH972_024730</name>
</gene>
<evidence type="ECO:0000256" key="5">
    <source>
        <dbReference type="ARBA" id="ARBA00023136"/>
    </source>
</evidence>
<evidence type="ECO:0000256" key="2">
    <source>
        <dbReference type="ARBA" id="ARBA00007635"/>
    </source>
</evidence>
<accession>A0A5N6KZC9</accession>
<feature type="transmembrane region" description="Helical" evidence="6">
    <location>
        <begin position="12"/>
        <end position="33"/>
    </location>
</feature>
<dbReference type="Pfam" id="PF00892">
    <property type="entry name" value="EamA"/>
    <property type="match status" value="1"/>
</dbReference>
<dbReference type="Proteomes" id="UP000327013">
    <property type="component" value="Unassembled WGS sequence"/>
</dbReference>
<feature type="transmembrane region" description="Helical" evidence="6">
    <location>
        <begin position="45"/>
        <end position="65"/>
    </location>
</feature>
<dbReference type="GO" id="GO:0016020">
    <property type="term" value="C:membrane"/>
    <property type="evidence" value="ECO:0007669"/>
    <property type="project" value="UniProtKB-SubCell"/>
</dbReference>
<comment type="similarity">
    <text evidence="2 6">Belongs to the drug/metabolite transporter (DMT) superfamily. Plant drug/metabolite exporter (P-DME) (TC 2.A.7.4) family.</text>
</comment>
<dbReference type="InterPro" id="IPR000620">
    <property type="entry name" value="EamA_dom"/>
</dbReference>
<sequence>MAMEGICKAMHGVKAGMLMVVVQFAFAGVNVFYKLASNDGMSLRVVIAYRFIFATLFVLPIALVFERKCRPKLSWVVLFQAFLCGLFGGSLAQNLYIESLYLTSVTFASALTNLIPAITFILAVLFGLEKLNVGTRVGKAKVLGTLIGIGGAMVLTFYKGAEIEIWPSHVNLLHHPQNQTQPKRSGNHVLGCLLAVGSCSSFALWLIIQTKMSEKYPCQFSSTALMCVMGAIQAVVFALCLERDWSQWRLGWNIRLLTVSYTGVVGSGLMVTLIACILGAVLIVCGLYVVLWGKGKEMKMNTQPPDSSDQLVDIAIHPPTELNVTVTATTTAKPLRHSGSHHAQANI</sequence>
<dbReference type="PANTHER" id="PTHR31218">
    <property type="entry name" value="WAT1-RELATED PROTEIN"/>
    <property type="match status" value="1"/>
</dbReference>
<evidence type="ECO:0000313" key="9">
    <source>
        <dbReference type="Proteomes" id="UP000327013"/>
    </source>
</evidence>
<feature type="transmembrane region" description="Helical" evidence="6">
    <location>
        <begin position="102"/>
        <end position="128"/>
    </location>
</feature>
<evidence type="ECO:0000259" key="7">
    <source>
        <dbReference type="Pfam" id="PF00892"/>
    </source>
</evidence>
<name>A0A5N6KZC9_9ROSI</name>
<feature type="domain" description="EamA" evidence="7">
    <location>
        <begin position="17"/>
        <end position="156"/>
    </location>
</feature>
<feature type="transmembrane region" description="Helical" evidence="6">
    <location>
        <begin position="140"/>
        <end position="158"/>
    </location>
</feature>
<evidence type="ECO:0000256" key="3">
    <source>
        <dbReference type="ARBA" id="ARBA00022692"/>
    </source>
</evidence>
<keyword evidence="3 6" id="KW-0812">Transmembrane</keyword>
<keyword evidence="5 6" id="KW-0472">Membrane</keyword>
<dbReference type="GO" id="GO:0022857">
    <property type="term" value="F:transmembrane transporter activity"/>
    <property type="evidence" value="ECO:0007669"/>
    <property type="project" value="InterPro"/>
</dbReference>
<reference evidence="8 9" key="1">
    <citation type="submission" date="2019-06" db="EMBL/GenBank/DDBJ databases">
        <title>A chromosomal-level reference genome of Carpinus fangiana (Coryloideae, Betulaceae).</title>
        <authorList>
            <person name="Yang X."/>
            <person name="Wang Z."/>
            <person name="Zhang L."/>
            <person name="Hao G."/>
            <person name="Liu J."/>
            <person name="Yang Y."/>
        </authorList>
    </citation>
    <scope>NUCLEOTIDE SEQUENCE [LARGE SCALE GENOMIC DNA]</scope>
    <source>
        <strain evidence="8">Cfa_2016G</strain>
        <tissue evidence="8">Leaf</tissue>
    </source>
</reference>
<dbReference type="OrthoDB" id="1728340at2759"/>
<feature type="transmembrane region" description="Helical" evidence="6">
    <location>
        <begin position="188"/>
        <end position="208"/>
    </location>
</feature>
<protein>
    <recommendedName>
        <fullName evidence="6">WAT1-related protein</fullName>
    </recommendedName>
</protein>
<evidence type="ECO:0000256" key="4">
    <source>
        <dbReference type="ARBA" id="ARBA00022989"/>
    </source>
</evidence>
<keyword evidence="9" id="KW-1185">Reference proteome</keyword>
<feature type="transmembrane region" description="Helical" evidence="6">
    <location>
        <begin position="220"/>
        <end position="239"/>
    </location>
</feature>
<keyword evidence="4 6" id="KW-1133">Transmembrane helix</keyword>
<dbReference type="InterPro" id="IPR037185">
    <property type="entry name" value="EmrE-like"/>
</dbReference>
<comment type="caution">
    <text evidence="8">The sequence shown here is derived from an EMBL/GenBank/DDBJ whole genome shotgun (WGS) entry which is preliminary data.</text>
</comment>
<evidence type="ECO:0000256" key="6">
    <source>
        <dbReference type="RuleBase" id="RU363077"/>
    </source>
</evidence>
<feature type="transmembrane region" description="Helical" evidence="6">
    <location>
        <begin position="259"/>
        <end position="291"/>
    </location>
</feature>
<dbReference type="SUPFAM" id="SSF103481">
    <property type="entry name" value="Multidrug resistance efflux transporter EmrE"/>
    <property type="match status" value="1"/>
</dbReference>
<dbReference type="AlphaFoldDB" id="A0A5N6KZC9"/>
<proteinExistence type="inferred from homology"/>
<evidence type="ECO:0000313" key="8">
    <source>
        <dbReference type="EMBL" id="KAB8372629.1"/>
    </source>
</evidence>
<comment type="subcellular location">
    <subcellularLocation>
        <location evidence="1 6">Membrane</location>
        <topology evidence="1 6">Multi-pass membrane protein</topology>
    </subcellularLocation>
</comment>
<evidence type="ECO:0000256" key="1">
    <source>
        <dbReference type="ARBA" id="ARBA00004141"/>
    </source>
</evidence>
<dbReference type="EMBL" id="VIBQ01000020">
    <property type="protein sequence ID" value="KAB8372629.1"/>
    <property type="molecule type" value="Genomic_DNA"/>
</dbReference>
<feature type="transmembrane region" description="Helical" evidence="6">
    <location>
        <begin position="77"/>
        <end position="96"/>
    </location>
</feature>